<dbReference type="Proteomes" id="UP000694892">
    <property type="component" value="Chromosome 4L"/>
</dbReference>
<accession>A0A974D256</accession>
<dbReference type="EMBL" id="CM004472">
    <property type="protein sequence ID" value="OCT83728.1"/>
    <property type="molecule type" value="Genomic_DNA"/>
</dbReference>
<organism evidence="1 2">
    <name type="scientific">Xenopus laevis</name>
    <name type="common">African clawed frog</name>
    <dbReference type="NCBI Taxonomy" id="8355"/>
    <lineage>
        <taxon>Eukaryota</taxon>
        <taxon>Metazoa</taxon>
        <taxon>Chordata</taxon>
        <taxon>Craniata</taxon>
        <taxon>Vertebrata</taxon>
        <taxon>Euteleostomi</taxon>
        <taxon>Amphibia</taxon>
        <taxon>Batrachia</taxon>
        <taxon>Anura</taxon>
        <taxon>Pipoidea</taxon>
        <taxon>Pipidae</taxon>
        <taxon>Xenopodinae</taxon>
        <taxon>Xenopus</taxon>
        <taxon>Xenopus</taxon>
    </lineage>
</organism>
<gene>
    <name evidence="1" type="ORF">XELAEV_18021866mg</name>
</gene>
<dbReference type="AlphaFoldDB" id="A0A974D256"/>
<evidence type="ECO:0000313" key="2">
    <source>
        <dbReference type="Proteomes" id="UP000694892"/>
    </source>
</evidence>
<evidence type="ECO:0000313" key="1">
    <source>
        <dbReference type="EMBL" id="OCT83728.1"/>
    </source>
</evidence>
<reference evidence="2" key="1">
    <citation type="journal article" date="2016" name="Nature">
        <title>Genome evolution in the allotetraploid frog Xenopus laevis.</title>
        <authorList>
            <person name="Session A.M."/>
            <person name="Uno Y."/>
            <person name="Kwon T."/>
            <person name="Chapman J.A."/>
            <person name="Toyoda A."/>
            <person name="Takahashi S."/>
            <person name="Fukui A."/>
            <person name="Hikosaka A."/>
            <person name="Suzuki A."/>
            <person name="Kondo M."/>
            <person name="van Heeringen S.J."/>
            <person name="Quigley I."/>
            <person name="Heinz S."/>
            <person name="Ogino H."/>
            <person name="Ochi H."/>
            <person name="Hellsten U."/>
            <person name="Lyons J.B."/>
            <person name="Simakov O."/>
            <person name="Putnam N."/>
            <person name="Stites J."/>
            <person name="Kuroki Y."/>
            <person name="Tanaka T."/>
            <person name="Michiue T."/>
            <person name="Watanabe M."/>
            <person name="Bogdanovic O."/>
            <person name="Lister R."/>
            <person name="Georgiou G."/>
            <person name="Paranjpe S.S."/>
            <person name="van Kruijsbergen I."/>
            <person name="Shu S."/>
            <person name="Carlson J."/>
            <person name="Kinoshita T."/>
            <person name="Ohta Y."/>
            <person name="Mawaribuchi S."/>
            <person name="Jenkins J."/>
            <person name="Grimwood J."/>
            <person name="Schmutz J."/>
            <person name="Mitros T."/>
            <person name="Mozaffari S.V."/>
            <person name="Suzuki Y."/>
            <person name="Haramoto Y."/>
            <person name="Yamamoto T.S."/>
            <person name="Takagi C."/>
            <person name="Heald R."/>
            <person name="Miller K."/>
            <person name="Haudenschild C."/>
            <person name="Kitzman J."/>
            <person name="Nakayama T."/>
            <person name="Izutsu Y."/>
            <person name="Robert J."/>
            <person name="Fortriede J."/>
            <person name="Burns K."/>
            <person name="Lotay V."/>
            <person name="Karimi K."/>
            <person name="Yasuoka Y."/>
            <person name="Dichmann D.S."/>
            <person name="Flajnik M.F."/>
            <person name="Houston D.W."/>
            <person name="Shendure J."/>
            <person name="DuPasquier L."/>
            <person name="Vize P.D."/>
            <person name="Zorn A.M."/>
            <person name="Ito M."/>
            <person name="Marcotte E.M."/>
            <person name="Wallingford J.B."/>
            <person name="Ito Y."/>
            <person name="Asashima M."/>
            <person name="Ueno N."/>
            <person name="Matsuda Y."/>
            <person name="Veenstra G.J."/>
            <person name="Fujiyama A."/>
            <person name="Harland R.M."/>
            <person name="Taira M."/>
            <person name="Rokhsar D.S."/>
        </authorList>
    </citation>
    <scope>NUCLEOTIDE SEQUENCE [LARGE SCALE GENOMIC DNA]</scope>
    <source>
        <strain evidence="2">J</strain>
    </source>
</reference>
<sequence length="84" mass="9668">MNLSRCLFFFSWRPICSSSRNSTQRGYFFCLVRDVFIQLDLSKECIEVSVLFKQIQNGVSAALRHCGYWIDPSSEAVDGVPQRL</sequence>
<proteinExistence type="predicted"/>
<name>A0A974D256_XENLA</name>
<protein>
    <submittedName>
        <fullName evidence="1">Uncharacterized protein</fullName>
    </submittedName>
</protein>